<evidence type="ECO:0000313" key="1">
    <source>
        <dbReference type="EMBL" id="MRG95592.1"/>
    </source>
</evidence>
<organism evidence="1 2">
    <name type="scientific">Polyangium spumosum</name>
    <dbReference type="NCBI Taxonomy" id="889282"/>
    <lineage>
        <taxon>Bacteria</taxon>
        <taxon>Pseudomonadati</taxon>
        <taxon>Myxococcota</taxon>
        <taxon>Polyangia</taxon>
        <taxon>Polyangiales</taxon>
        <taxon>Polyangiaceae</taxon>
        <taxon>Polyangium</taxon>
    </lineage>
</organism>
<protein>
    <submittedName>
        <fullName evidence="1">DUF4747 family protein</fullName>
    </submittedName>
</protein>
<dbReference type="OrthoDB" id="6626122at2"/>
<dbReference type="EMBL" id="WJIE01000008">
    <property type="protein sequence ID" value="MRG95592.1"/>
    <property type="molecule type" value="Genomic_DNA"/>
</dbReference>
<accession>A0A6N7PTM3</accession>
<dbReference type="RefSeq" id="WP_153822408.1">
    <property type="nucleotide sequence ID" value="NZ_WJIE01000008.1"/>
</dbReference>
<evidence type="ECO:0000313" key="2">
    <source>
        <dbReference type="Proteomes" id="UP000440224"/>
    </source>
</evidence>
<name>A0A6N7PTM3_9BACT</name>
<gene>
    <name evidence="1" type="ORF">GF068_27290</name>
</gene>
<dbReference type="Pfam" id="PF15931">
    <property type="entry name" value="DUF4747"/>
    <property type="match status" value="1"/>
</dbReference>
<dbReference type="InterPro" id="IPR031832">
    <property type="entry name" value="DUF4747"/>
</dbReference>
<reference evidence="1 2" key="1">
    <citation type="submission" date="2019-10" db="EMBL/GenBank/DDBJ databases">
        <title>A soil myxobacterium in the family Polyangiaceae.</title>
        <authorList>
            <person name="Li Y."/>
            <person name="Wang J."/>
        </authorList>
    </citation>
    <scope>NUCLEOTIDE SEQUENCE [LARGE SCALE GENOMIC DNA]</scope>
    <source>
        <strain evidence="1 2">DSM 14734</strain>
    </source>
</reference>
<sequence length="290" mass="32731">MRPKRMQVAVLNITTHPHTPAQYIELFLRAKQERVVGLAHGDRHAIVSSFSKSTSNDIELWTGHLNSFVDFDPKAPWLNVERGEAAAPNEVASVQLPEDLKPSMKQAFFAFAPQSHRFVFELDSGLGAHSVCRAMRLILNNKKVRGELPEVTVTIEQERETLERIFEMQTLKHLRIMVTRPNPDDFGDEDEEIERRLERQRARKLTLTLDSEKGQGLTPDDETRKLARLAMSNGRVFAEGVGPKGPQKISTENHPLIGTTLYNAVTTLKDVAFVQAAKEVLTSVFTKVRK</sequence>
<comment type="caution">
    <text evidence="1">The sequence shown here is derived from an EMBL/GenBank/DDBJ whole genome shotgun (WGS) entry which is preliminary data.</text>
</comment>
<dbReference type="Proteomes" id="UP000440224">
    <property type="component" value="Unassembled WGS sequence"/>
</dbReference>
<keyword evidence="2" id="KW-1185">Reference proteome</keyword>
<proteinExistence type="predicted"/>
<dbReference type="AlphaFoldDB" id="A0A6N7PTM3"/>